<keyword evidence="2 6" id="KW-0515">Mutator protein</keyword>
<keyword evidence="6" id="KW-0238">DNA-binding</keyword>
<dbReference type="Pfam" id="PF11799">
    <property type="entry name" value="IMS_C"/>
    <property type="match status" value="1"/>
</dbReference>
<dbReference type="RefSeq" id="WP_009488414.1">
    <property type="nucleotide sequence ID" value="NZ_AMYT01000007.1"/>
</dbReference>
<comment type="caution">
    <text evidence="8">The sequence shown here is derived from an EMBL/GenBank/DDBJ whole genome shotgun (WGS) entry which is preliminary data.</text>
</comment>
<feature type="binding site" evidence="6">
    <location>
        <position position="107"/>
    </location>
    <ligand>
        <name>Mg(2+)</name>
        <dbReference type="ChEBI" id="CHEBI:18420"/>
    </ligand>
</feature>
<keyword evidence="6 8" id="KW-0808">Transferase</keyword>
<dbReference type="GO" id="GO:0009432">
    <property type="term" value="P:SOS response"/>
    <property type="evidence" value="ECO:0007669"/>
    <property type="project" value="TreeGrafter"/>
</dbReference>
<keyword evidence="6" id="KW-0234">DNA repair</keyword>
<evidence type="ECO:0000256" key="1">
    <source>
        <dbReference type="ARBA" id="ARBA00010945"/>
    </source>
</evidence>
<evidence type="ECO:0000313" key="9">
    <source>
        <dbReference type="Proteomes" id="UP000016057"/>
    </source>
</evidence>
<dbReference type="NCBIfam" id="NF002677">
    <property type="entry name" value="PRK02406.1"/>
    <property type="match status" value="1"/>
</dbReference>
<name>K8ZQT3_9ENTE</name>
<dbReference type="InterPro" id="IPR036775">
    <property type="entry name" value="DNA_pol_Y-fam_lit_finger_sf"/>
</dbReference>
<dbReference type="GO" id="GO:0042276">
    <property type="term" value="P:error-prone translesion synthesis"/>
    <property type="evidence" value="ECO:0007669"/>
    <property type="project" value="TreeGrafter"/>
</dbReference>
<evidence type="ECO:0000256" key="5">
    <source>
        <dbReference type="ARBA" id="ARBA00022932"/>
    </source>
</evidence>
<dbReference type="HAMAP" id="MF_01113">
    <property type="entry name" value="DNApol_IV"/>
    <property type="match status" value="1"/>
</dbReference>
<evidence type="ECO:0000313" key="8">
    <source>
        <dbReference type="EMBL" id="EKU27931.1"/>
    </source>
</evidence>
<dbReference type="PANTHER" id="PTHR11076">
    <property type="entry name" value="DNA REPAIR POLYMERASE UMUC / TRANSFERASE FAMILY MEMBER"/>
    <property type="match status" value="1"/>
</dbReference>
<dbReference type="InterPro" id="IPR043128">
    <property type="entry name" value="Rev_trsase/Diguanyl_cyclase"/>
</dbReference>
<dbReference type="InterPro" id="IPR050116">
    <property type="entry name" value="DNA_polymerase-Y"/>
</dbReference>
<sequence length="360" mass="42210">MDRYIIHVDMDAFFASIEMRDHPQWKNKPLVVSPDPRKNFGHGVVTTANYEARKYGIHSAMSAKEALRRCPQLIFCPVRKNYYREISKQIQEIFHSFTPYIEPIALDEAYLDVSHRCQTITEAIQVARMIQYKIWEELQLTCSAGVSYNKTLAKLASDYQKPCGLTYITKEQAPQFLAQLPIEKFKGIGKKTLPKMKALGIHYGRDVLRYSEQEWIQNFGKFGYDLYQRVQGIDERPVEYKRKKQSIGTERTFHPPLLDEGMLQQTLRQLTERIAIELKEKEYYGNVLTLKWRYPNKNAQTRQIQFPHRTQEAQEMERVALQLAEEYLHLEEGIQLLGISIGKLQVQSEEQLQLDLFGRR</sequence>
<dbReference type="Gene3D" id="1.10.150.20">
    <property type="entry name" value="5' to 3' exonuclease, C-terminal subdomain"/>
    <property type="match status" value="1"/>
</dbReference>
<reference evidence="8 9" key="1">
    <citation type="journal article" date="2013" name="Genome Announc.">
        <title>Draft Genome Sequence of Catellicoccus marimammalium, a Novel Species Commonly Found in Gull Feces.</title>
        <authorList>
            <person name="Weigand M.R."/>
            <person name="Ryu H."/>
            <person name="Bozcek L."/>
            <person name="Konstantinidis K.T."/>
            <person name="Santo Domingo J.W."/>
        </authorList>
    </citation>
    <scope>NUCLEOTIDE SEQUENCE [LARGE SCALE GENOMIC DNA]</scope>
    <source>
        <strain evidence="8 9">M35/04/3</strain>
    </source>
</reference>
<comment type="function">
    <text evidence="6">Poorly processive, error-prone DNA polymerase involved in untargeted mutagenesis. Copies undamaged DNA at stalled replication forks, which arise in vivo from mismatched or misaligned primer ends. These misaligned primers can be extended by PolIV. Exhibits no 3'-5' exonuclease (proofreading) activity. May be involved in translesional synthesis, in conjunction with the beta clamp from PolIII.</text>
</comment>
<feature type="site" description="Substrate discrimination" evidence="6">
    <location>
        <position position="14"/>
    </location>
</feature>
<evidence type="ECO:0000256" key="4">
    <source>
        <dbReference type="ARBA" id="ARBA00022705"/>
    </source>
</evidence>
<dbReference type="InterPro" id="IPR017961">
    <property type="entry name" value="DNA_pol_Y-fam_little_finger"/>
</dbReference>
<protein>
    <recommendedName>
        <fullName evidence="6">DNA polymerase IV</fullName>
        <shortName evidence="6">Pol IV</shortName>
        <ecNumber evidence="6">2.7.7.7</ecNumber>
    </recommendedName>
</protein>
<comment type="catalytic activity">
    <reaction evidence="6">
        <text>DNA(n) + a 2'-deoxyribonucleoside 5'-triphosphate = DNA(n+1) + diphosphate</text>
        <dbReference type="Rhea" id="RHEA:22508"/>
        <dbReference type="Rhea" id="RHEA-COMP:17339"/>
        <dbReference type="Rhea" id="RHEA-COMP:17340"/>
        <dbReference type="ChEBI" id="CHEBI:33019"/>
        <dbReference type="ChEBI" id="CHEBI:61560"/>
        <dbReference type="ChEBI" id="CHEBI:173112"/>
        <dbReference type="EC" id="2.7.7.7"/>
    </reaction>
</comment>
<dbReference type="Gene3D" id="3.30.70.270">
    <property type="match status" value="1"/>
</dbReference>
<dbReference type="AlphaFoldDB" id="K8ZQT3"/>
<keyword evidence="6" id="KW-0963">Cytoplasm</keyword>
<comment type="similarity">
    <text evidence="1 6">Belongs to the DNA polymerase type-Y family.</text>
</comment>
<dbReference type="PANTHER" id="PTHR11076:SF33">
    <property type="entry name" value="DNA POLYMERASE KAPPA"/>
    <property type="match status" value="1"/>
</dbReference>
<organism evidence="8 9">
    <name type="scientific">Catellicoccus marimammalium M35/04/3</name>
    <dbReference type="NCBI Taxonomy" id="1234409"/>
    <lineage>
        <taxon>Bacteria</taxon>
        <taxon>Bacillati</taxon>
        <taxon>Bacillota</taxon>
        <taxon>Bacilli</taxon>
        <taxon>Lactobacillales</taxon>
        <taxon>Enterococcaceae</taxon>
        <taxon>Catellicoccus</taxon>
    </lineage>
</organism>
<dbReference type="EC" id="2.7.7.7" evidence="6"/>
<feature type="active site" evidence="6">
    <location>
        <position position="108"/>
    </location>
</feature>
<evidence type="ECO:0000256" key="2">
    <source>
        <dbReference type="ARBA" id="ARBA00022457"/>
    </source>
</evidence>
<keyword evidence="4 6" id="KW-0235">DNA replication</keyword>
<dbReference type="SUPFAM" id="SSF100879">
    <property type="entry name" value="Lesion bypass DNA polymerase (Y-family), little finger domain"/>
    <property type="match status" value="1"/>
</dbReference>
<dbReference type="InterPro" id="IPR001126">
    <property type="entry name" value="UmuC"/>
</dbReference>
<dbReference type="PROSITE" id="PS50173">
    <property type="entry name" value="UMUC"/>
    <property type="match status" value="1"/>
</dbReference>
<keyword evidence="9" id="KW-1185">Reference proteome</keyword>
<evidence type="ECO:0000259" key="7">
    <source>
        <dbReference type="PROSITE" id="PS50173"/>
    </source>
</evidence>
<keyword evidence="6" id="KW-0479">Metal-binding</keyword>
<dbReference type="GO" id="GO:0003887">
    <property type="term" value="F:DNA-directed DNA polymerase activity"/>
    <property type="evidence" value="ECO:0007669"/>
    <property type="project" value="UniProtKB-UniRule"/>
</dbReference>
<dbReference type="GO" id="GO:0003684">
    <property type="term" value="F:damaged DNA binding"/>
    <property type="evidence" value="ECO:0007669"/>
    <property type="project" value="InterPro"/>
</dbReference>
<dbReference type="eggNOG" id="COG0389">
    <property type="taxonomic scope" value="Bacteria"/>
</dbReference>
<keyword evidence="3 6" id="KW-0548">Nucleotidyltransferase</keyword>
<feature type="domain" description="UmuC" evidence="7">
    <location>
        <begin position="5"/>
        <end position="189"/>
    </location>
</feature>
<keyword evidence="6" id="KW-0460">Magnesium</keyword>
<comment type="cofactor">
    <cofactor evidence="6">
        <name>Mg(2+)</name>
        <dbReference type="ChEBI" id="CHEBI:18420"/>
    </cofactor>
    <text evidence="6">Binds 2 magnesium ions per subunit.</text>
</comment>
<keyword evidence="5 6" id="KW-0239">DNA-directed DNA polymerase</keyword>
<dbReference type="Proteomes" id="UP000016057">
    <property type="component" value="Unassembled WGS sequence"/>
</dbReference>
<dbReference type="STRING" id="1234409.C683_0190"/>
<dbReference type="Gene3D" id="3.40.1170.60">
    <property type="match status" value="1"/>
</dbReference>
<dbReference type="Pfam" id="PF11798">
    <property type="entry name" value="IMS_HHH"/>
    <property type="match status" value="1"/>
</dbReference>
<feature type="binding site" evidence="6">
    <location>
        <position position="9"/>
    </location>
    <ligand>
        <name>Mg(2+)</name>
        <dbReference type="ChEBI" id="CHEBI:18420"/>
    </ligand>
</feature>
<dbReference type="GO" id="GO:0006261">
    <property type="term" value="P:DNA-templated DNA replication"/>
    <property type="evidence" value="ECO:0007669"/>
    <property type="project" value="UniProtKB-UniRule"/>
</dbReference>
<dbReference type="InterPro" id="IPR024728">
    <property type="entry name" value="PolY_HhH_motif"/>
</dbReference>
<dbReference type="GO" id="GO:0005829">
    <property type="term" value="C:cytosol"/>
    <property type="evidence" value="ECO:0007669"/>
    <property type="project" value="TreeGrafter"/>
</dbReference>
<dbReference type="CDD" id="cd03586">
    <property type="entry name" value="PolY_Pol_IV_kappa"/>
    <property type="match status" value="1"/>
</dbReference>
<comment type="subunit">
    <text evidence="6">Monomer.</text>
</comment>
<dbReference type="InterPro" id="IPR043502">
    <property type="entry name" value="DNA/RNA_pol_sf"/>
</dbReference>
<dbReference type="GO" id="GO:0000287">
    <property type="term" value="F:magnesium ion binding"/>
    <property type="evidence" value="ECO:0007669"/>
    <property type="project" value="UniProtKB-UniRule"/>
</dbReference>
<gene>
    <name evidence="6" type="primary">dinB</name>
    <name evidence="8" type="ORF">C683_0190</name>
</gene>
<proteinExistence type="inferred from homology"/>
<comment type="subcellular location">
    <subcellularLocation>
        <location evidence="6">Cytoplasm</location>
    </subcellularLocation>
</comment>
<dbReference type="Pfam" id="PF00817">
    <property type="entry name" value="IMS"/>
    <property type="match status" value="1"/>
</dbReference>
<dbReference type="SUPFAM" id="SSF56672">
    <property type="entry name" value="DNA/RNA polymerases"/>
    <property type="match status" value="1"/>
</dbReference>
<dbReference type="Gene3D" id="3.30.1490.100">
    <property type="entry name" value="DNA polymerase, Y-family, little finger domain"/>
    <property type="match status" value="1"/>
</dbReference>
<dbReference type="EMBL" id="AMYT01000007">
    <property type="protein sequence ID" value="EKU27931.1"/>
    <property type="molecule type" value="Genomic_DNA"/>
</dbReference>
<dbReference type="InterPro" id="IPR022880">
    <property type="entry name" value="DNApol_IV"/>
</dbReference>
<dbReference type="PATRIC" id="fig|1234409.3.peg.162"/>
<dbReference type="GO" id="GO:0006281">
    <property type="term" value="P:DNA repair"/>
    <property type="evidence" value="ECO:0007669"/>
    <property type="project" value="UniProtKB-UniRule"/>
</dbReference>
<accession>K8ZQT3</accession>
<evidence type="ECO:0000256" key="6">
    <source>
        <dbReference type="HAMAP-Rule" id="MF_01113"/>
    </source>
</evidence>
<evidence type="ECO:0000256" key="3">
    <source>
        <dbReference type="ARBA" id="ARBA00022695"/>
    </source>
</evidence>
<keyword evidence="6" id="KW-0227">DNA damage</keyword>